<evidence type="ECO:0000313" key="11">
    <source>
        <dbReference type="Proteomes" id="UP000824074"/>
    </source>
</evidence>
<reference evidence="10" key="1">
    <citation type="submission" date="2020-10" db="EMBL/GenBank/DDBJ databases">
        <authorList>
            <person name="Gilroy R."/>
        </authorList>
    </citation>
    <scope>NUCLEOTIDE SEQUENCE</scope>
    <source>
        <strain evidence="10">CHK193-30670</strain>
    </source>
</reference>
<dbReference type="InterPro" id="IPR043425">
    <property type="entry name" value="NusG-like"/>
</dbReference>
<evidence type="ECO:0000256" key="6">
    <source>
        <dbReference type="NCBIfam" id="TIGR00922"/>
    </source>
</evidence>
<dbReference type="CDD" id="cd06091">
    <property type="entry name" value="KOW_NusG"/>
    <property type="match status" value="1"/>
</dbReference>
<comment type="caution">
    <text evidence="10">The sequence shown here is derived from an EMBL/GenBank/DDBJ whole genome shotgun (WGS) entry which is preliminary data.</text>
</comment>
<dbReference type="InterPro" id="IPR036735">
    <property type="entry name" value="NGN_dom_sf"/>
</dbReference>
<dbReference type="InterPro" id="IPR014722">
    <property type="entry name" value="Rib_uL2_dom2"/>
</dbReference>
<feature type="domain" description="KOW" evidence="9">
    <location>
        <begin position="125"/>
        <end position="152"/>
    </location>
</feature>
<evidence type="ECO:0000256" key="2">
    <source>
        <dbReference type="ARBA" id="ARBA00022814"/>
    </source>
</evidence>
<comment type="function">
    <text evidence="5 7">Participates in transcription elongation, termination and antitermination.</text>
</comment>
<dbReference type="SUPFAM" id="SSF50104">
    <property type="entry name" value="Translation proteins SH3-like domain"/>
    <property type="match status" value="1"/>
</dbReference>
<feature type="domain" description="NusG-like N-terminal" evidence="8">
    <location>
        <begin position="4"/>
        <end position="115"/>
    </location>
</feature>
<evidence type="ECO:0000256" key="4">
    <source>
        <dbReference type="ARBA" id="ARBA00023163"/>
    </source>
</evidence>
<dbReference type="GO" id="GO:0006353">
    <property type="term" value="P:DNA-templated transcription termination"/>
    <property type="evidence" value="ECO:0007669"/>
    <property type="project" value="UniProtKB-UniRule"/>
</dbReference>
<dbReference type="AlphaFoldDB" id="A0A9D1IMS7"/>
<dbReference type="GO" id="GO:0032784">
    <property type="term" value="P:regulation of DNA-templated transcription elongation"/>
    <property type="evidence" value="ECO:0007669"/>
    <property type="project" value="InterPro"/>
</dbReference>
<dbReference type="InterPro" id="IPR047050">
    <property type="entry name" value="NGN"/>
</dbReference>
<evidence type="ECO:0000259" key="9">
    <source>
        <dbReference type="SMART" id="SM00739"/>
    </source>
</evidence>
<comment type="similarity">
    <text evidence="5 7">Belongs to the NusG family.</text>
</comment>
<evidence type="ECO:0000313" key="10">
    <source>
        <dbReference type="EMBL" id="HIU40520.1"/>
    </source>
</evidence>
<dbReference type="InterPro" id="IPR005824">
    <property type="entry name" value="KOW"/>
</dbReference>
<dbReference type="Proteomes" id="UP000824074">
    <property type="component" value="Unassembled WGS sequence"/>
</dbReference>
<evidence type="ECO:0000256" key="5">
    <source>
        <dbReference type="HAMAP-Rule" id="MF_00948"/>
    </source>
</evidence>
<dbReference type="HAMAP" id="MF_00948">
    <property type="entry name" value="NusG"/>
    <property type="match status" value="1"/>
</dbReference>
<dbReference type="SMART" id="SM00739">
    <property type="entry name" value="KOW"/>
    <property type="match status" value="1"/>
</dbReference>
<sequence length="179" mass="20480">MEEEKKWYVVNTYSGHEDKVKEKLDMRINSMDMQENIFRVIVPERKEVQIKDGKKTEKMKKLFPGYVLVEMIMSDESWYIVRNTPGVTGFLGSSGKGAKPVPLYDEEVQRIFKEIGYKGDNVVVNFEVGDKVKITDGPFKMLAGKILDIDTDEGKATVAIDLFGQETNVELELTQFVKE</sequence>
<name>A0A9D1IMS7_9FIRM</name>
<dbReference type="PANTHER" id="PTHR30265">
    <property type="entry name" value="RHO-INTERACTING TRANSCRIPTION TERMINATION FACTOR NUSG"/>
    <property type="match status" value="1"/>
</dbReference>
<evidence type="ECO:0000259" key="8">
    <source>
        <dbReference type="SMART" id="SM00738"/>
    </source>
</evidence>
<dbReference type="CDD" id="cd09891">
    <property type="entry name" value="NGN_Bact_1"/>
    <property type="match status" value="1"/>
</dbReference>
<dbReference type="NCBIfam" id="TIGR00922">
    <property type="entry name" value="nusG"/>
    <property type="match status" value="1"/>
</dbReference>
<keyword evidence="1 5" id="KW-0806">Transcription termination</keyword>
<dbReference type="Gene3D" id="3.30.70.940">
    <property type="entry name" value="NusG, N-terminal domain"/>
    <property type="match status" value="1"/>
</dbReference>
<dbReference type="PANTHER" id="PTHR30265:SF2">
    <property type="entry name" value="TRANSCRIPTION TERMINATION_ANTITERMINATION PROTEIN NUSG"/>
    <property type="match status" value="1"/>
</dbReference>
<dbReference type="InterPro" id="IPR001062">
    <property type="entry name" value="Transcrpt_antiterm_NusG"/>
</dbReference>
<dbReference type="SUPFAM" id="SSF82679">
    <property type="entry name" value="N-utilization substance G protein NusG, N-terminal domain"/>
    <property type="match status" value="1"/>
</dbReference>
<evidence type="ECO:0000256" key="1">
    <source>
        <dbReference type="ARBA" id="ARBA00022472"/>
    </source>
</evidence>
<keyword evidence="4 5" id="KW-0804">Transcription</keyword>
<keyword evidence="3 5" id="KW-0805">Transcription regulation</keyword>
<evidence type="ECO:0000256" key="3">
    <source>
        <dbReference type="ARBA" id="ARBA00023015"/>
    </source>
</evidence>
<dbReference type="GO" id="GO:0005829">
    <property type="term" value="C:cytosol"/>
    <property type="evidence" value="ECO:0007669"/>
    <property type="project" value="TreeGrafter"/>
</dbReference>
<dbReference type="FunFam" id="3.30.70.940:FF:000002">
    <property type="entry name" value="Transcription termination/antitermination protein NusG"/>
    <property type="match status" value="1"/>
</dbReference>
<dbReference type="InterPro" id="IPR006645">
    <property type="entry name" value="NGN-like_dom"/>
</dbReference>
<protein>
    <recommendedName>
        <fullName evidence="5 6">Transcription termination/antitermination protein NusG</fullName>
    </recommendedName>
</protein>
<accession>A0A9D1IMS7</accession>
<evidence type="ECO:0000256" key="7">
    <source>
        <dbReference type="RuleBase" id="RU000538"/>
    </source>
</evidence>
<dbReference type="SMART" id="SM00738">
    <property type="entry name" value="NGN"/>
    <property type="match status" value="1"/>
</dbReference>
<reference evidence="10" key="2">
    <citation type="journal article" date="2021" name="PeerJ">
        <title>Extensive microbial diversity within the chicken gut microbiome revealed by metagenomics and culture.</title>
        <authorList>
            <person name="Gilroy R."/>
            <person name="Ravi A."/>
            <person name="Getino M."/>
            <person name="Pursley I."/>
            <person name="Horton D.L."/>
            <person name="Alikhan N.F."/>
            <person name="Baker D."/>
            <person name="Gharbi K."/>
            <person name="Hall N."/>
            <person name="Watson M."/>
            <person name="Adriaenssens E.M."/>
            <person name="Foster-Nyarko E."/>
            <person name="Jarju S."/>
            <person name="Secka A."/>
            <person name="Antonio M."/>
            <person name="Oren A."/>
            <person name="Chaudhuri R.R."/>
            <person name="La Ragione R."/>
            <person name="Hildebrand F."/>
            <person name="Pallen M.J."/>
        </authorList>
    </citation>
    <scope>NUCLEOTIDE SEQUENCE</scope>
    <source>
        <strain evidence="10">CHK193-30670</strain>
    </source>
</reference>
<dbReference type="Gene3D" id="2.30.30.30">
    <property type="match status" value="1"/>
</dbReference>
<dbReference type="GO" id="GO:0031564">
    <property type="term" value="P:transcription antitermination"/>
    <property type="evidence" value="ECO:0007669"/>
    <property type="project" value="UniProtKB-UniRule"/>
</dbReference>
<keyword evidence="2 5" id="KW-0889">Transcription antitermination</keyword>
<dbReference type="EMBL" id="DVMT01000043">
    <property type="protein sequence ID" value="HIU40520.1"/>
    <property type="molecule type" value="Genomic_DNA"/>
</dbReference>
<gene>
    <name evidence="5 10" type="primary">nusG</name>
    <name evidence="10" type="ORF">IAB68_04390</name>
</gene>
<dbReference type="PRINTS" id="PR00338">
    <property type="entry name" value="NUSGTNSCPFCT"/>
</dbReference>
<organism evidence="10 11">
    <name type="scientific">Candidatus Aphodocola excrementigallinarum</name>
    <dbReference type="NCBI Taxonomy" id="2840670"/>
    <lineage>
        <taxon>Bacteria</taxon>
        <taxon>Bacillati</taxon>
        <taxon>Bacillota</taxon>
        <taxon>Bacilli</taxon>
        <taxon>Candidatus Aphodocola</taxon>
    </lineage>
</organism>
<dbReference type="InterPro" id="IPR008991">
    <property type="entry name" value="Translation_prot_SH3-like_sf"/>
</dbReference>
<proteinExistence type="inferred from homology"/>
<dbReference type="Pfam" id="PF02357">
    <property type="entry name" value="NusG"/>
    <property type="match status" value="1"/>
</dbReference>
<dbReference type="GO" id="GO:0006354">
    <property type="term" value="P:DNA-templated transcription elongation"/>
    <property type="evidence" value="ECO:0007669"/>
    <property type="project" value="UniProtKB-UniRule"/>
</dbReference>